<name>A0A8X6X9U7_9ARAC</name>
<protein>
    <submittedName>
        <fullName evidence="2">Uncharacterized protein</fullName>
    </submittedName>
</protein>
<dbReference type="EMBL" id="BMAV01006680">
    <property type="protein sequence ID" value="GFY48876.1"/>
    <property type="molecule type" value="Genomic_DNA"/>
</dbReference>
<evidence type="ECO:0000313" key="3">
    <source>
        <dbReference type="Proteomes" id="UP000886998"/>
    </source>
</evidence>
<comment type="caution">
    <text evidence="2">The sequence shown here is derived from an EMBL/GenBank/DDBJ whole genome shotgun (WGS) entry which is preliminary data.</text>
</comment>
<dbReference type="Proteomes" id="UP000886998">
    <property type="component" value="Unassembled WGS sequence"/>
</dbReference>
<proteinExistence type="predicted"/>
<evidence type="ECO:0000256" key="1">
    <source>
        <dbReference type="SAM" id="MobiDB-lite"/>
    </source>
</evidence>
<dbReference type="OrthoDB" id="6431778at2759"/>
<gene>
    <name evidence="2" type="ORF">TNIN_160491</name>
</gene>
<evidence type="ECO:0000313" key="2">
    <source>
        <dbReference type="EMBL" id="GFY48876.1"/>
    </source>
</evidence>
<accession>A0A8X6X9U7</accession>
<sequence>MNVRKGHWFKNSGRGDFPSVKKARTGRPRALWMTKPAWAIEEDSSQTCGEFVKQFNTSNERLNFICNCLVVHYVATKGPKLSRPDSNNSPGTGEKRPSPAKGGFIADNGAEVGGAGNSLFLGELWPSPYPDLSQEPTFLFLALLETHQKIWPSPLEPFCPTPRVFPQGLNNGDFLAEGAECRWDYFED</sequence>
<organism evidence="2 3">
    <name type="scientific">Trichonephila inaurata madagascariensis</name>
    <dbReference type="NCBI Taxonomy" id="2747483"/>
    <lineage>
        <taxon>Eukaryota</taxon>
        <taxon>Metazoa</taxon>
        <taxon>Ecdysozoa</taxon>
        <taxon>Arthropoda</taxon>
        <taxon>Chelicerata</taxon>
        <taxon>Arachnida</taxon>
        <taxon>Araneae</taxon>
        <taxon>Araneomorphae</taxon>
        <taxon>Entelegynae</taxon>
        <taxon>Araneoidea</taxon>
        <taxon>Nephilidae</taxon>
        <taxon>Trichonephila</taxon>
        <taxon>Trichonephila inaurata</taxon>
    </lineage>
</organism>
<keyword evidence="3" id="KW-1185">Reference proteome</keyword>
<dbReference type="AlphaFoldDB" id="A0A8X6X9U7"/>
<feature type="region of interest" description="Disordered" evidence="1">
    <location>
        <begin position="1"/>
        <end position="22"/>
    </location>
</feature>
<reference evidence="2" key="1">
    <citation type="submission" date="2020-08" db="EMBL/GenBank/DDBJ databases">
        <title>Multicomponent nature underlies the extraordinary mechanical properties of spider dragline silk.</title>
        <authorList>
            <person name="Kono N."/>
            <person name="Nakamura H."/>
            <person name="Mori M."/>
            <person name="Yoshida Y."/>
            <person name="Ohtoshi R."/>
            <person name="Malay A.D."/>
            <person name="Moran D.A.P."/>
            <person name="Tomita M."/>
            <person name="Numata K."/>
            <person name="Arakawa K."/>
        </authorList>
    </citation>
    <scope>NUCLEOTIDE SEQUENCE</scope>
</reference>
<feature type="region of interest" description="Disordered" evidence="1">
    <location>
        <begin position="80"/>
        <end position="107"/>
    </location>
</feature>